<keyword evidence="5" id="KW-0732">Signal</keyword>
<dbReference type="RefSeq" id="WP_380794749.1">
    <property type="nucleotide sequence ID" value="NZ_JBHRVU010000004.1"/>
</dbReference>
<proteinExistence type="inferred from homology"/>
<dbReference type="SUPFAM" id="SSF53335">
    <property type="entry name" value="S-adenosyl-L-methionine-dependent methyltransferases"/>
    <property type="match status" value="1"/>
</dbReference>
<dbReference type="PROSITE" id="PS51677">
    <property type="entry name" value="NODB"/>
    <property type="match status" value="1"/>
</dbReference>
<dbReference type="GO" id="GO:0016757">
    <property type="term" value="F:glycosyltransferase activity"/>
    <property type="evidence" value="ECO:0007669"/>
    <property type="project" value="UniProtKB-KW"/>
</dbReference>
<dbReference type="InterPro" id="IPR002509">
    <property type="entry name" value="NODB_dom"/>
</dbReference>
<comment type="similarity">
    <text evidence="3">Belongs to the polysaccharide deacetylase family.</text>
</comment>
<dbReference type="PANTHER" id="PTHR34216">
    <property type="match status" value="1"/>
</dbReference>
<dbReference type="Pfam" id="PF05401">
    <property type="entry name" value="NodS"/>
    <property type="match status" value="1"/>
</dbReference>
<keyword evidence="10" id="KW-1185">Reference proteome</keyword>
<dbReference type="SUPFAM" id="SSF53448">
    <property type="entry name" value="Nucleotide-diphospho-sugar transferases"/>
    <property type="match status" value="1"/>
</dbReference>
<dbReference type="InterPro" id="IPR008715">
    <property type="entry name" value="SAM-MeTfrase_NodS-like"/>
</dbReference>
<accession>A0ABV7NEA9</accession>
<comment type="caution">
    <text evidence="9">The sequence shown here is derived from an EMBL/GenBank/DDBJ whole genome shotgun (WGS) entry which is preliminary data.</text>
</comment>
<comment type="subcellular location">
    <subcellularLocation>
        <location evidence="2">Secreted</location>
    </subcellularLocation>
</comment>
<evidence type="ECO:0000313" key="9">
    <source>
        <dbReference type="EMBL" id="MFC3441142.1"/>
    </source>
</evidence>
<name>A0ABV7NEA9_9SPHN</name>
<dbReference type="InterPro" id="IPR051398">
    <property type="entry name" value="Polysacch_Deacetylase"/>
</dbReference>
<feature type="region of interest" description="Disordered" evidence="7">
    <location>
        <begin position="517"/>
        <end position="539"/>
    </location>
</feature>
<dbReference type="PANTHER" id="PTHR34216:SF3">
    <property type="entry name" value="POLY-BETA-1,6-N-ACETYL-D-GLUCOSAMINE N-DEACETYLASE"/>
    <property type="match status" value="1"/>
</dbReference>
<evidence type="ECO:0000256" key="5">
    <source>
        <dbReference type="ARBA" id="ARBA00022729"/>
    </source>
</evidence>
<organism evidence="9 10">
    <name type="scientific">Sphingobium rhizovicinum</name>
    <dbReference type="NCBI Taxonomy" id="432308"/>
    <lineage>
        <taxon>Bacteria</taxon>
        <taxon>Pseudomonadati</taxon>
        <taxon>Pseudomonadota</taxon>
        <taxon>Alphaproteobacteria</taxon>
        <taxon>Sphingomonadales</taxon>
        <taxon>Sphingomonadaceae</taxon>
        <taxon>Sphingobium</taxon>
    </lineage>
</organism>
<dbReference type="InterPro" id="IPR001173">
    <property type="entry name" value="Glyco_trans_2-like"/>
</dbReference>
<keyword evidence="9" id="KW-0328">Glycosyltransferase</keyword>
<dbReference type="Pfam" id="PF00535">
    <property type="entry name" value="Glycos_transf_2"/>
    <property type="match status" value="1"/>
</dbReference>
<dbReference type="Gene3D" id="3.40.50.150">
    <property type="entry name" value="Vaccinia Virus protein VP39"/>
    <property type="match status" value="1"/>
</dbReference>
<dbReference type="InterPro" id="IPR029063">
    <property type="entry name" value="SAM-dependent_MTases_sf"/>
</dbReference>
<dbReference type="Pfam" id="PF01522">
    <property type="entry name" value="Polysacc_deac_1"/>
    <property type="match status" value="1"/>
</dbReference>
<comment type="function">
    <text evidence="1">Is involved in generating a small heat-stable compound (Nod), an acylated oligomer of N-acetylglucosamine, that stimulates mitosis in various plant protoplasts.</text>
</comment>
<dbReference type="EMBL" id="JBHRVU010000004">
    <property type="protein sequence ID" value="MFC3441142.1"/>
    <property type="molecule type" value="Genomic_DNA"/>
</dbReference>
<evidence type="ECO:0000256" key="7">
    <source>
        <dbReference type="SAM" id="MobiDB-lite"/>
    </source>
</evidence>
<evidence type="ECO:0000313" key="10">
    <source>
        <dbReference type="Proteomes" id="UP001595681"/>
    </source>
</evidence>
<evidence type="ECO:0000256" key="3">
    <source>
        <dbReference type="ARBA" id="ARBA00010973"/>
    </source>
</evidence>
<keyword evidence="9" id="KW-0808">Transferase</keyword>
<evidence type="ECO:0000256" key="6">
    <source>
        <dbReference type="ARBA" id="ARBA00032976"/>
    </source>
</evidence>
<dbReference type="CDD" id="cd10918">
    <property type="entry name" value="CE4_NodB_like_5s_6s"/>
    <property type="match status" value="1"/>
</dbReference>
<dbReference type="Proteomes" id="UP001595681">
    <property type="component" value="Unassembled WGS sequence"/>
</dbReference>
<dbReference type="SUPFAM" id="SSF88713">
    <property type="entry name" value="Glycoside hydrolase/deacetylase"/>
    <property type="match status" value="1"/>
</dbReference>
<reference evidence="10" key="1">
    <citation type="journal article" date="2019" name="Int. J. Syst. Evol. Microbiol.">
        <title>The Global Catalogue of Microorganisms (GCM) 10K type strain sequencing project: providing services to taxonomists for standard genome sequencing and annotation.</title>
        <authorList>
            <consortium name="The Broad Institute Genomics Platform"/>
            <consortium name="The Broad Institute Genome Sequencing Center for Infectious Disease"/>
            <person name="Wu L."/>
            <person name="Ma J."/>
        </authorList>
    </citation>
    <scope>NUCLEOTIDE SEQUENCE [LARGE SCALE GENOMIC DNA]</scope>
    <source>
        <strain evidence="10">CCM 7491</strain>
    </source>
</reference>
<dbReference type="Gene3D" id="3.20.20.370">
    <property type="entry name" value="Glycoside hydrolase/deacetylase"/>
    <property type="match status" value="1"/>
</dbReference>
<evidence type="ECO:0000259" key="8">
    <source>
        <dbReference type="PROSITE" id="PS51677"/>
    </source>
</evidence>
<dbReference type="CDD" id="cd02440">
    <property type="entry name" value="AdoMet_MTases"/>
    <property type="match status" value="1"/>
</dbReference>
<feature type="domain" description="NodB homology" evidence="8">
    <location>
        <begin position="836"/>
        <end position="1012"/>
    </location>
</feature>
<evidence type="ECO:0000256" key="4">
    <source>
        <dbReference type="ARBA" id="ARBA00020071"/>
    </source>
</evidence>
<dbReference type="InterPro" id="IPR011330">
    <property type="entry name" value="Glyco_hydro/deAcase_b/a-brl"/>
</dbReference>
<gene>
    <name evidence="9" type="ORF">ACFOKF_08020</name>
</gene>
<dbReference type="Gene3D" id="3.90.550.10">
    <property type="entry name" value="Spore Coat Polysaccharide Biosynthesis Protein SpsA, Chain A"/>
    <property type="match status" value="1"/>
</dbReference>
<dbReference type="InterPro" id="IPR029044">
    <property type="entry name" value="Nucleotide-diphossugar_trans"/>
</dbReference>
<protein>
    <recommendedName>
        <fullName evidence="4">Chitooligosaccharide deacetylase</fullName>
    </recommendedName>
    <alternativeName>
        <fullName evidence="6">Nodulation protein B</fullName>
    </alternativeName>
</protein>
<sequence>MPDISIIIPAYNNAITIGDTLQSVAAQGFREWEAIIIDDGSSDRTAEIARFRANADPRFRLISQENAGASAARNSGIAAAKGEWVIFLDADDRLAPDHLERLLAAARRVPDAGVLHGGWRRFRQGELWWTPHPAAALAPSPFAVAARSCPFAIHSAMTRRQYIVDAGAFDPSLRVCEDWDLWQRIARMGVKFASVADVWADVHVRPQSLSSDSARLLEHGLTVIRRGHGPDPRVAATPDHMAGEAEEKLPDALWALALWAVGAAIGRGGDPLPLLESVGAPLPAVIDIATAVDILEDGLVVGGCLGDAPWPRLWQTVGGGVAILGNWLDRHSPSGALGRRIVHHLESRIMAGLPCDVTATIGSVHQQVIDLSRGVPDLILPGVSRLRCIILLGGEELVRFERRIFGAITGRALADEMRLLVDSADLRRSVAAERLRRGPLQYWQAAQGRSVRSYMRLWQAHRAQQSIDQKGAPPMSLPYASVPDLIFDGARGRPIKEQGPTAVARIIAEAKADATRREAAATQDLSEAPRTGPDEGEEVDYTQQSYWEGIFSSKDPWDYRNNYEALKYDQTIDLIAGRHFDDVLEIACAEGEFTRRLAPLATRILATDIAPSAVERAAEKLSDLPNIRCQQLDLLTDQPPGQYDLIVCSEVLYYLDDADTLARFAERVSAHLKPGGWFVTAHANLLVDEPDATGFGWPHHFGAKGIGAGFAAAPGLRMAAEFWTPLYRIQRFEKSDEAGPIDHIIGDTAHPLPSRVAEQVWWRAAKNVGGSDRWHDFPILMYHRIAEDGPAALAQWRTTPAAFETQLAWLRDNGWRGLSFDRMAEALQQGHALPEKTLLLSFDDATRDFMEHALPLLHRYGFPATLFVPTAKVGQVADWDSGYGDPAPLLNWEELEALRYCDVTIGSHGATHVPLTILSSEQLVRELAGSKAMLEERIGGPVRAIAYPFGDYDPMIREMARQCGYEFGFTCFDGLVDDKADTLVLRRQEVKGGISLEAFAALLGGSTSTGDG</sequence>
<evidence type="ECO:0000256" key="1">
    <source>
        <dbReference type="ARBA" id="ARBA00003236"/>
    </source>
</evidence>
<evidence type="ECO:0000256" key="2">
    <source>
        <dbReference type="ARBA" id="ARBA00004613"/>
    </source>
</evidence>